<evidence type="ECO:0008006" key="5">
    <source>
        <dbReference type="Google" id="ProtNLM"/>
    </source>
</evidence>
<reference evidence="3" key="1">
    <citation type="submission" date="2022-04" db="EMBL/GenBank/DDBJ databases">
        <title>A functionally conserved STORR gene fusion in Papaver species that diverged 16.8 million years ago.</title>
        <authorList>
            <person name="Catania T."/>
        </authorList>
    </citation>
    <scope>NUCLEOTIDE SEQUENCE</scope>
    <source>
        <strain evidence="3">S-188037</strain>
    </source>
</reference>
<dbReference type="Pfam" id="PF00646">
    <property type="entry name" value="F-box"/>
    <property type="match status" value="1"/>
</dbReference>
<dbReference type="InterPro" id="IPR036047">
    <property type="entry name" value="F-box-like_dom_sf"/>
</dbReference>
<comment type="caution">
    <text evidence="3">The sequence shown here is derived from an EMBL/GenBank/DDBJ whole genome shotgun (WGS) entry which is preliminary data.</text>
</comment>
<evidence type="ECO:0000313" key="4">
    <source>
        <dbReference type="Proteomes" id="UP001202328"/>
    </source>
</evidence>
<evidence type="ECO:0000259" key="2">
    <source>
        <dbReference type="Pfam" id="PF08268"/>
    </source>
</evidence>
<dbReference type="AlphaFoldDB" id="A0AAD4RYC4"/>
<evidence type="ECO:0000259" key="1">
    <source>
        <dbReference type="Pfam" id="PF00646"/>
    </source>
</evidence>
<gene>
    <name evidence="3" type="ORF">MKW98_011965</name>
</gene>
<dbReference type="InterPro" id="IPR013187">
    <property type="entry name" value="F-box-assoc_dom_typ3"/>
</dbReference>
<dbReference type="PANTHER" id="PTHR31111">
    <property type="entry name" value="BNAA05G37150D PROTEIN-RELATED"/>
    <property type="match status" value="1"/>
</dbReference>
<proteinExistence type="predicted"/>
<dbReference type="Proteomes" id="UP001202328">
    <property type="component" value="Unassembled WGS sequence"/>
</dbReference>
<dbReference type="InterPro" id="IPR001810">
    <property type="entry name" value="F-box_dom"/>
</dbReference>
<dbReference type="Gene3D" id="1.20.1280.50">
    <property type="match status" value="1"/>
</dbReference>
<dbReference type="PANTHER" id="PTHR31111:SF138">
    <property type="entry name" value="F-BOX ASSOCIATED DOMAIN-CONTAINING PROTEIN"/>
    <property type="match status" value="1"/>
</dbReference>
<accession>A0AAD4RYC4</accession>
<organism evidence="3 4">
    <name type="scientific">Papaver atlanticum</name>
    <dbReference type="NCBI Taxonomy" id="357466"/>
    <lineage>
        <taxon>Eukaryota</taxon>
        <taxon>Viridiplantae</taxon>
        <taxon>Streptophyta</taxon>
        <taxon>Embryophyta</taxon>
        <taxon>Tracheophyta</taxon>
        <taxon>Spermatophyta</taxon>
        <taxon>Magnoliopsida</taxon>
        <taxon>Ranunculales</taxon>
        <taxon>Papaveraceae</taxon>
        <taxon>Papaveroideae</taxon>
        <taxon>Papaver</taxon>
    </lineage>
</organism>
<dbReference type="Pfam" id="PF08268">
    <property type="entry name" value="FBA_3"/>
    <property type="match status" value="1"/>
</dbReference>
<keyword evidence="4" id="KW-1185">Reference proteome</keyword>
<name>A0AAD4RYC4_9MAGN</name>
<dbReference type="NCBIfam" id="TIGR01640">
    <property type="entry name" value="F_box_assoc_1"/>
    <property type="match status" value="1"/>
</dbReference>
<dbReference type="SUPFAM" id="SSF81383">
    <property type="entry name" value="F-box domain"/>
    <property type="match status" value="1"/>
</dbReference>
<dbReference type="EMBL" id="JAJJMB010016923">
    <property type="protein sequence ID" value="KAI3843562.1"/>
    <property type="molecule type" value="Genomic_DNA"/>
</dbReference>
<feature type="domain" description="F-box" evidence="1">
    <location>
        <begin position="35"/>
        <end position="64"/>
    </location>
</feature>
<feature type="domain" description="F-box associated beta-propeller type 3" evidence="2">
    <location>
        <begin position="121"/>
        <end position="411"/>
    </location>
</feature>
<evidence type="ECO:0000313" key="3">
    <source>
        <dbReference type="EMBL" id="KAI3843562.1"/>
    </source>
</evidence>
<sequence length="429" mass="48868">MAHEHDPCEKQKVAGIDDDSSETNGNILCQDMIASEILSRLRVKSLMRFKCVCKHWKCLIEQDKHFIDLHLTRSKTQPSLLINVPHNVARNNFLAADLLFEGKTVSAAVHTVVEGAEKFANLFPVSGIVNGLICLLSKGTTNYSKGTIRIWNVSTQEVTPPIESTLQSRLLQEVKGPYRSTCSLVNYAMGFSPATKEHKVIFMWQQVDPSPRYKFNYIYEVLTVGDNKWRRIHEVPQYSIVDYIFSGAAVYVNGVLYFKTNMLMEKTHNSDKFIVAFDVDTEKFRSIRIPLFILNSGHKDYRIELLEVNCCIALVTRNSGHTFKLWLYDKENRGASYLQNWCEAITIKLPDYWGRAHYHKFYSAGTDRIISHYCPGSYNNKVKNGSLHCFNLKNKAQENIQVSGIPKSVANFSSAIGVTTYVESLLRVN</sequence>
<protein>
    <recommendedName>
        <fullName evidence="5">F-box domain-containing protein</fullName>
    </recommendedName>
</protein>
<dbReference type="InterPro" id="IPR017451">
    <property type="entry name" value="F-box-assoc_interact_dom"/>
</dbReference>